<feature type="coiled-coil region" evidence="1">
    <location>
        <begin position="109"/>
        <end position="136"/>
    </location>
</feature>
<evidence type="ECO:0000256" key="1">
    <source>
        <dbReference type="SAM" id="Coils"/>
    </source>
</evidence>
<sequence>MAGGSGPVQVKDSPLLLQQIEAMQLSIKHLKNENNRMKGAQMRRELASLPPLHVPKLSLPKDRQGEEVVSSSLYRKTSRLLETLYQMSANAQVVDVTRRKAVGSPAAQLLEQTTRLASLSEAIEKLKDEVRKETILQHPGASIPTDFGTFPSAPFLKAKEEEKDSAIYVGRVTFPCQPGHGQRYKLVLTPEQLHKLHSRLNS</sequence>
<keyword evidence="1" id="KW-0175">Coiled coil</keyword>
<accession>A0A6J1W2F5</accession>
<dbReference type="GeneID" id="113431208"/>
<dbReference type="AlphaFoldDB" id="A0A6J1W2F5"/>
<dbReference type="Proteomes" id="UP000504612">
    <property type="component" value="Unplaced"/>
</dbReference>
<name>A0A6J1W2F5_9SAUR</name>
<evidence type="ECO:0000313" key="3">
    <source>
        <dbReference type="RefSeq" id="XP_026549340.1"/>
    </source>
</evidence>
<protein>
    <submittedName>
        <fullName evidence="3">Dynactin subunit 1-like</fullName>
    </submittedName>
</protein>
<dbReference type="KEGG" id="nss:113431208"/>
<gene>
    <name evidence="3" type="primary">LOC113431208</name>
</gene>
<keyword evidence="2" id="KW-1185">Reference proteome</keyword>
<organism evidence="2 3">
    <name type="scientific">Notechis scutatus</name>
    <name type="common">mainland tiger snake</name>
    <dbReference type="NCBI Taxonomy" id="8663"/>
    <lineage>
        <taxon>Eukaryota</taxon>
        <taxon>Metazoa</taxon>
        <taxon>Chordata</taxon>
        <taxon>Craniata</taxon>
        <taxon>Vertebrata</taxon>
        <taxon>Euteleostomi</taxon>
        <taxon>Lepidosauria</taxon>
        <taxon>Squamata</taxon>
        <taxon>Bifurcata</taxon>
        <taxon>Unidentata</taxon>
        <taxon>Episquamata</taxon>
        <taxon>Toxicofera</taxon>
        <taxon>Serpentes</taxon>
        <taxon>Colubroidea</taxon>
        <taxon>Elapidae</taxon>
        <taxon>Hydrophiinae</taxon>
        <taxon>Notechis</taxon>
    </lineage>
</organism>
<dbReference type="RefSeq" id="XP_026549340.1">
    <property type="nucleotide sequence ID" value="XM_026693555.1"/>
</dbReference>
<reference evidence="3" key="1">
    <citation type="submission" date="2025-08" db="UniProtKB">
        <authorList>
            <consortium name="RefSeq"/>
        </authorList>
    </citation>
    <scope>IDENTIFICATION</scope>
</reference>
<proteinExistence type="predicted"/>
<evidence type="ECO:0000313" key="2">
    <source>
        <dbReference type="Proteomes" id="UP000504612"/>
    </source>
</evidence>